<dbReference type="SUPFAM" id="SSF53383">
    <property type="entry name" value="PLP-dependent transferases"/>
    <property type="match status" value="1"/>
</dbReference>
<keyword evidence="2" id="KW-0032">Aminotransferase</keyword>
<gene>
    <name evidence="2" type="ORF">GO986_16055</name>
</gene>
<dbReference type="InterPro" id="IPR015424">
    <property type="entry name" value="PyrdxlP-dep_Trfase"/>
</dbReference>
<dbReference type="Gene3D" id="3.90.1150.10">
    <property type="entry name" value="Aspartate Aminotransferase, domain 1"/>
    <property type="match status" value="1"/>
</dbReference>
<comment type="caution">
    <text evidence="2">The sequence shown here is derived from an EMBL/GenBank/DDBJ whole genome shotgun (WGS) entry which is preliminary data.</text>
</comment>
<sequence length="249" mass="27294">MTQPRIFIRRAELLQGEVLTQRLLAAEECHGIGDPIRALRVLGIAGPFRVVTPWELEDEQGGRRINAGGHAALPFGDRHLVLTEFLRQLLARDVSMGLPQQAASAWRGALEEALVALLAREAPEDADSRMFSNSGAQAIETAAKFARAALLKTRVQLRGQSLLLFRTQHVGSVPVALTSVSSAREPQVAVPGHRQNSQHRTTSRHQHKKLRLALFHCTGADLRHRPEPVRAVCQRAGITGCVIPPLLLI</sequence>
<dbReference type="Proteomes" id="UP000483286">
    <property type="component" value="Unassembled WGS sequence"/>
</dbReference>
<keyword evidence="2" id="KW-0808">Transferase</keyword>
<feature type="region of interest" description="Disordered" evidence="1">
    <location>
        <begin position="184"/>
        <end position="206"/>
    </location>
</feature>
<evidence type="ECO:0000256" key="1">
    <source>
        <dbReference type="SAM" id="MobiDB-lite"/>
    </source>
</evidence>
<dbReference type="InterPro" id="IPR015422">
    <property type="entry name" value="PyrdxlP-dep_Trfase_small"/>
</dbReference>
<proteinExistence type="predicted"/>
<evidence type="ECO:0000313" key="2">
    <source>
        <dbReference type="EMBL" id="MVN88259.1"/>
    </source>
</evidence>
<evidence type="ECO:0000313" key="3">
    <source>
        <dbReference type="Proteomes" id="UP000483286"/>
    </source>
</evidence>
<organism evidence="2 3">
    <name type="scientific">Deinococcus arboris</name>
    <dbReference type="NCBI Taxonomy" id="2682977"/>
    <lineage>
        <taxon>Bacteria</taxon>
        <taxon>Thermotogati</taxon>
        <taxon>Deinococcota</taxon>
        <taxon>Deinococci</taxon>
        <taxon>Deinococcales</taxon>
        <taxon>Deinococcaceae</taxon>
        <taxon>Deinococcus</taxon>
    </lineage>
</organism>
<dbReference type="AlphaFoldDB" id="A0A7C9MAC5"/>
<reference evidence="2 3" key="1">
    <citation type="submission" date="2019-12" db="EMBL/GenBank/DDBJ databases">
        <title>Deinococcus sp. HMF7620 Genome sequencing and assembly.</title>
        <authorList>
            <person name="Kang H."/>
            <person name="Kim H."/>
            <person name="Joh K."/>
        </authorList>
    </citation>
    <scope>NUCLEOTIDE SEQUENCE [LARGE SCALE GENOMIC DNA]</scope>
    <source>
        <strain evidence="2 3">HMF7620</strain>
    </source>
</reference>
<protein>
    <submittedName>
        <fullName evidence="2">Aminotransferase class III-fold pyridoxal phosphate-dependent enzyme</fullName>
    </submittedName>
</protein>
<dbReference type="Gene3D" id="3.40.640.10">
    <property type="entry name" value="Type I PLP-dependent aspartate aminotransferase-like (Major domain)"/>
    <property type="match status" value="1"/>
</dbReference>
<dbReference type="RefSeq" id="WP_157460319.1">
    <property type="nucleotide sequence ID" value="NZ_WQLB01000025.1"/>
</dbReference>
<name>A0A7C9MAC5_9DEIO</name>
<dbReference type="InterPro" id="IPR015421">
    <property type="entry name" value="PyrdxlP-dep_Trfase_major"/>
</dbReference>
<keyword evidence="3" id="KW-1185">Reference proteome</keyword>
<dbReference type="EMBL" id="WQLB01000025">
    <property type="protein sequence ID" value="MVN88259.1"/>
    <property type="molecule type" value="Genomic_DNA"/>
</dbReference>
<accession>A0A7C9MAC5</accession>
<dbReference type="GO" id="GO:0008483">
    <property type="term" value="F:transaminase activity"/>
    <property type="evidence" value="ECO:0007669"/>
    <property type="project" value="UniProtKB-KW"/>
</dbReference>